<reference evidence="2 3" key="1">
    <citation type="submission" date="2024-09" db="EMBL/GenBank/DDBJ databases">
        <title>Chromosome-scale assembly of Riccia sorocarpa.</title>
        <authorList>
            <person name="Paukszto L."/>
        </authorList>
    </citation>
    <scope>NUCLEOTIDE SEQUENCE [LARGE SCALE GENOMIC DNA]</scope>
    <source>
        <strain evidence="2">LP-2024</strain>
        <tissue evidence="2">Aerial parts of the thallus</tissue>
    </source>
</reference>
<gene>
    <name evidence="2" type="ORF">R1sor_007504</name>
</gene>
<protein>
    <recommendedName>
        <fullName evidence="1">Reverse transcriptase domain-containing protein</fullName>
    </recommendedName>
</protein>
<accession>A0ABD3HR08</accession>
<evidence type="ECO:0000259" key="1">
    <source>
        <dbReference type="Pfam" id="PF00078"/>
    </source>
</evidence>
<sequence length="133" mass="15312">MDSCWRLILQGEGAGWTTEGDVCTRYFFNTLKEKHGRETLRGLQHPTQIVGKIMASRLRDLIANLIDDEQTGFISGRSIMDNIVCAKLSQDYAEETREPAIFCKLDFVKAFDRVQHEFLWETLRAMHCLGRIS</sequence>
<dbReference type="Proteomes" id="UP001633002">
    <property type="component" value="Unassembled WGS sequence"/>
</dbReference>
<feature type="domain" description="Reverse transcriptase" evidence="1">
    <location>
        <begin position="37"/>
        <end position="129"/>
    </location>
</feature>
<comment type="caution">
    <text evidence="2">The sequence shown here is derived from an EMBL/GenBank/DDBJ whole genome shotgun (WGS) entry which is preliminary data.</text>
</comment>
<evidence type="ECO:0000313" key="3">
    <source>
        <dbReference type="Proteomes" id="UP001633002"/>
    </source>
</evidence>
<name>A0ABD3HR08_9MARC</name>
<dbReference type="Pfam" id="PF00078">
    <property type="entry name" value="RVT_1"/>
    <property type="match status" value="1"/>
</dbReference>
<proteinExistence type="predicted"/>
<dbReference type="PANTHER" id="PTHR19446">
    <property type="entry name" value="REVERSE TRANSCRIPTASES"/>
    <property type="match status" value="1"/>
</dbReference>
<dbReference type="EMBL" id="JBJQOH010000003">
    <property type="protein sequence ID" value="KAL3693853.1"/>
    <property type="molecule type" value="Genomic_DNA"/>
</dbReference>
<evidence type="ECO:0000313" key="2">
    <source>
        <dbReference type="EMBL" id="KAL3693853.1"/>
    </source>
</evidence>
<dbReference type="InterPro" id="IPR000477">
    <property type="entry name" value="RT_dom"/>
</dbReference>
<keyword evidence="3" id="KW-1185">Reference proteome</keyword>
<dbReference type="AlphaFoldDB" id="A0ABD3HR08"/>
<organism evidence="2 3">
    <name type="scientific">Riccia sorocarpa</name>
    <dbReference type="NCBI Taxonomy" id="122646"/>
    <lineage>
        <taxon>Eukaryota</taxon>
        <taxon>Viridiplantae</taxon>
        <taxon>Streptophyta</taxon>
        <taxon>Embryophyta</taxon>
        <taxon>Marchantiophyta</taxon>
        <taxon>Marchantiopsida</taxon>
        <taxon>Marchantiidae</taxon>
        <taxon>Marchantiales</taxon>
        <taxon>Ricciaceae</taxon>
        <taxon>Riccia</taxon>
    </lineage>
</organism>